<dbReference type="RefSeq" id="WP_250871713.1">
    <property type="nucleotide sequence ID" value="NZ_JALXFV010000001.1"/>
</dbReference>
<protein>
    <submittedName>
        <fullName evidence="2">Methyltransferase</fullName>
    </submittedName>
</protein>
<dbReference type="AlphaFoldDB" id="A0ABD6AQW4"/>
<gene>
    <name evidence="2" type="ORF">ACFSBT_00355</name>
</gene>
<dbReference type="InterPro" id="IPR036388">
    <property type="entry name" value="WH-like_DNA-bd_sf"/>
</dbReference>
<organism evidence="2 3">
    <name type="scientific">Halomarina rubra</name>
    <dbReference type="NCBI Taxonomy" id="2071873"/>
    <lineage>
        <taxon>Archaea</taxon>
        <taxon>Methanobacteriati</taxon>
        <taxon>Methanobacteriota</taxon>
        <taxon>Stenosarchaea group</taxon>
        <taxon>Halobacteria</taxon>
        <taxon>Halobacteriales</taxon>
        <taxon>Natronomonadaceae</taxon>
        <taxon>Halomarina</taxon>
    </lineage>
</organism>
<dbReference type="InterPro" id="IPR036390">
    <property type="entry name" value="WH_DNA-bd_sf"/>
</dbReference>
<dbReference type="InterPro" id="IPR001077">
    <property type="entry name" value="COMT_C"/>
</dbReference>
<dbReference type="Proteomes" id="UP001597187">
    <property type="component" value="Unassembled WGS sequence"/>
</dbReference>
<dbReference type="GO" id="GO:0032259">
    <property type="term" value="P:methylation"/>
    <property type="evidence" value="ECO:0007669"/>
    <property type="project" value="UniProtKB-KW"/>
</dbReference>
<dbReference type="Gene3D" id="1.10.10.10">
    <property type="entry name" value="Winged helix-like DNA-binding domain superfamily/Winged helix DNA-binding domain"/>
    <property type="match status" value="1"/>
</dbReference>
<proteinExistence type="predicted"/>
<evidence type="ECO:0000259" key="1">
    <source>
        <dbReference type="Pfam" id="PF00891"/>
    </source>
</evidence>
<dbReference type="GO" id="GO:0008168">
    <property type="term" value="F:methyltransferase activity"/>
    <property type="evidence" value="ECO:0007669"/>
    <property type="project" value="UniProtKB-KW"/>
</dbReference>
<dbReference type="Gene3D" id="3.40.50.150">
    <property type="entry name" value="Vaccinia Virus protein VP39"/>
    <property type="match status" value="1"/>
</dbReference>
<sequence length="311" mass="33152">MPTLDSGDDDARERLLCHAARRTGVLDALATTTGTVDGVAAETGIDPQAAELLVEALAARGFLELVGGEYQPTNRMLGFLTKTDVRSIGRLSHELDRLDAWLAFPDTARGEDPPRSDHWLRNDLGARAARPEAWVRAAVTAALRESPDAETVTVVGDAPGPHAVEFAARDRDVTLVDTAERVAASRAGLEHEAVTLRECDYADGEALPTADLVAGVGVLHRLDDDHVDTLLRSAREAAPTCVFVEPVAGVEGDDGRARLVALDAYALDGTASVHDREEFRSLVEEAGFDSAAVVEVPGLADRAVVGRRPRD</sequence>
<keyword evidence="3" id="KW-1185">Reference proteome</keyword>
<dbReference type="SUPFAM" id="SSF53335">
    <property type="entry name" value="S-adenosyl-L-methionine-dependent methyltransferases"/>
    <property type="match status" value="1"/>
</dbReference>
<dbReference type="EMBL" id="JBHUDC010000001">
    <property type="protein sequence ID" value="MFD1511726.1"/>
    <property type="molecule type" value="Genomic_DNA"/>
</dbReference>
<comment type="caution">
    <text evidence="2">The sequence shown here is derived from an EMBL/GenBank/DDBJ whole genome shotgun (WGS) entry which is preliminary data.</text>
</comment>
<dbReference type="InterPro" id="IPR029063">
    <property type="entry name" value="SAM-dependent_MTases_sf"/>
</dbReference>
<dbReference type="Pfam" id="PF00891">
    <property type="entry name" value="Methyltransf_2"/>
    <property type="match status" value="1"/>
</dbReference>
<accession>A0ABD6AQW4</accession>
<name>A0ABD6AQW4_9EURY</name>
<feature type="domain" description="O-methyltransferase C-terminal" evidence="1">
    <location>
        <begin position="176"/>
        <end position="288"/>
    </location>
</feature>
<dbReference type="SUPFAM" id="SSF46785">
    <property type="entry name" value="Winged helix' DNA-binding domain"/>
    <property type="match status" value="1"/>
</dbReference>
<reference evidence="2 3" key="1">
    <citation type="journal article" date="2019" name="Int. J. Syst. Evol. Microbiol.">
        <title>The Global Catalogue of Microorganisms (GCM) 10K type strain sequencing project: providing services to taxonomists for standard genome sequencing and annotation.</title>
        <authorList>
            <consortium name="The Broad Institute Genomics Platform"/>
            <consortium name="The Broad Institute Genome Sequencing Center for Infectious Disease"/>
            <person name="Wu L."/>
            <person name="Ma J."/>
        </authorList>
    </citation>
    <scope>NUCLEOTIDE SEQUENCE [LARGE SCALE GENOMIC DNA]</scope>
    <source>
        <strain evidence="2 3">CGMCC 1.12563</strain>
    </source>
</reference>
<keyword evidence="2" id="KW-0808">Transferase</keyword>
<evidence type="ECO:0000313" key="3">
    <source>
        <dbReference type="Proteomes" id="UP001597187"/>
    </source>
</evidence>
<keyword evidence="2" id="KW-0489">Methyltransferase</keyword>
<evidence type="ECO:0000313" key="2">
    <source>
        <dbReference type="EMBL" id="MFD1511726.1"/>
    </source>
</evidence>